<dbReference type="GO" id="GO:0008168">
    <property type="term" value="F:methyltransferase activity"/>
    <property type="evidence" value="ECO:0007669"/>
    <property type="project" value="InterPro"/>
</dbReference>
<accession>A0A2C5Y3L8</accession>
<dbReference type="Pfam" id="PF03492">
    <property type="entry name" value="Methyltransf_7"/>
    <property type="match status" value="2"/>
</dbReference>
<dbReference type="AlphaFoldDB" id="A0A2C5Y3L8"/>
<comment type="caution">
    <text evidence="1">The sequence shown here is derived from an EMBL/GenBank/DDBJ whole genome shotgun (WGS) entry which is preliminary data.</text>
</comment>
<reference evidence="1 2" key="1">
    <citation type="submission" date="2017-06" db="EMBL/GenBank/DDBJ databases">
        <title>Ant-infecting Ophiocordyceps genomes reveal a high diversity of potential behavioral manipulation genes and a possible major role for enterotoxins.</title>
        <authorList>
            <person name="De Bekker C."/>
            <person name="Evans H.C."/>
            <person name="Brachmann A."/>
            <person name="Hughes D.P."/>
        </authorList>
    </citation>
    <scope>NUCLEOTIDE SEQUENCE [LARGE SCALE GENOMIC DNA]</scope>
    <source>
        <strain evidence="1 2">Map16</strain>
    </source>
</reference>
<dbReference type="InterPro" id="IPR005299">
    <property type="entry name" value="MeTrfase_7"/>
</dbReference>
<organism evidence="1 2">
    <name type="scientific">Ophiocordyceps camponoti-rufipedis</name>
    <dbReference type="NCBI Taxonomy" id="2004952"/>
    <lineage>
        <taxon>Eukaryota</taxon>
        <taxon>Fungi</taxon>
        <taxon>Dikarya</taxon>
        <taxon>Ascomycota</taxon>
        <taxon>Pezizomycotina</taxon>
        <taxon>Sordariomycetes</taxon>
        <taxon>Hypocreomycetidae</taxon>
        <taxon>Hypocreales</taxon>
        <taxon>Ophiocordycipitaceae</taxon>
        <taxon>Ophiocordyceps</taxon>
    </lineage>
</organism>
<dbReference type="EMBL" id="NJES01000400">
    <property type="protein sequence ID" value="PHH72688.1"/>
    <property type="molecule type" value="Genomic_DNA"/>
</dbReference>
<dbReference type="SUPFAM" id="SSF53335">
    <property type="entry name" value="S-adenosyl-L-methionine-dependent methyltransferases"/>
    <property type="match status" value="1"/>
</dbReference>
<dbReference type="Gene3D" id="3.40.50.150">
    <property type="entry name" value="Vaccinia Virus protein VP39"/>
    <property type="match status" value="1"/>
</dbReference>
<proteinExistence type="predicted"/>
<evidence type="ECO:0000313" key="1">
    <source>
        <dbReference type="EMBL" id="PHH72688.1"/>
    </source>
</evidence>
<sequence length="311" mass="34549">MQGNGSYASHSALQHQAMLQTLPLLKKAAEMAPKKNGTLTIVEYGSAHGNNSIQPLETILSVANASQVSIQLSDRPQNDFNTLASIVSSWAVARQTSPSLFLGMIPLSFYRPVVPARPESVAAQAQHDLRLFLRLRAAETVTHGSFVLSLVGQASSYESFSGPTQALLRAAADMVDAGLVPASVPAAFRVPVYNRTVSEMRTSLDGVKDMWEVLELREEAVFHPAYAEYQRRRDRGDQEASRWYADTVMDWFMAVCAGYWLKAIRVGYPEGACIADELLGELTRRSKKVFLRHFREEATVCCYIHLLLRRL</sequence>
<dbReference type="OrthoDB" id="1523883at2759"/>
<dbReference type="InterPro" id="IPR029063">
    <property type="entry name" value="SAM-dependent_MTases_sf"/>
</dbReference>
<keyword evidence="2" id="KW-1185">Reference proteome</keyword>
<name>A0A2C5Y3L8_9HYPO</name>
<evidence type="ECO:0000313" key="2">
    <source>
        <dbReference type="Proteomes" id="UP000226431"/>
    </source>
</evidence>
<gene>
    <name evidence="1" type="ORF">CDD80_4373</name>
</gene>
<dbReference type="Proteomes" id="UP000226431">
    <property type="component" value="Unassembled WGS sequence"/>
</dbReference>
<protein>
    <submittedName>
        <fullName evidence="1">Uncharacterized protein</fullName>
    </submittedName>
</protein>
<dbReference type="PANTHER" id="PTHR31009">
    <property type="entry name" value="S-ADENOSYL-L-METHIONINE:CARBOXYL METHYLTRANSFERASE FAMILY PROTEIN"/>
    <property type="match status" value="1"/>
</dbReference>